<gene>
    <name evidence="1" type="ORF">BN1049_00019</name>
</gene>
<organism evidence="1">
    <name type="scientific">Pseudomonas saudimassiliensis</name>
    <dbReference type="NCBI Taxonomy" id="1461581"/>
    <lineage>
        <taxon>Bacteria</taxon>
        <taxon>Pseudomonadati</taxon>
        <taxon>Pseudomonadota</taxon>
        <taxon>Gammaproteobacteria</taxon>
        <taxon>Pseudomonadales</taxon>
        <taxon>Pseudomonadaceae</taxon>
        <taxon>Pseudomonas</taxon>
    </lineage>
</organism>
<name>A0A078M228_9PSED</name>
<sequence>MIQDELQTHSAQVQTGSVRVVAVAGEGVLSGILSKELIGIAINRTITCFYPVFSGID</sequence>
<dbReference type="AlphaFoldDB" id="A0A078M228"/>
<proteinExistence type="predicted"/>
<protein>
    <submittedName>
        <fullName evidence="1">Uncharacterized protein</fullName>
    </submittedName>
</protein>
<accession>A0A078M228</accession>
<dbReference type="PATRIC" id="fig|1461581.3.peg.13"/>
<dbReference type="EMBL" id="LK391969">
    <property type="protein sequence ID" value="CEF25118.1"/>
    <property type="molecule type" value="Genomic_DNA"/>
</dbReference>
<reference evidence="1" key="1">
    <citation type="submission" date="2014-07" db="EMBL/GenBank/DDBJ databases">
        <authorList>
            <person name="Urmite Genomes Urmite Genomes"/>
        </authorList>
    </citation>
    <scope>NUCLEOTIDE SEQUENCE</scope>
    <source>
        <strain evidence="1">12M76_air</strain>
    </source>
</reference>
<dbReference type="EMBL" id="LM997413">
    <property type="protein sequence ID" value="CEA00319.1"/>
    <property type="molecule type" value="Genomic_DNA"/>
</dbReference>
<evidence type="ECO:0000313" key="1">
    <source>
        <dbReference type="EMBL" id="CEA00319.1"/>
    </source>
</evidence>